<gene>
    <name evidence="1" type="ORF">CCAE0312_LOCUS5422</name>
</gene>
<dbReference type="InterPro" id="IPR018790">
    <property type="entry name" value="DUF2358"/>
</dbReference>
<name>A0A7S1TE68_9RHOD</name>
<accession>A0A7S1TE68</accession>
<dbReference type="EMBL" id="HBGH01009723">
    <property type="protein sequence ID" value="CAD9233336.1"/>
    <property type="molecule type" value="Transcribed_RNA"/>
</dbReference>
<sequence>MLLWATTCFVEVSAGFAGVKNDIRVARRERRLPLRLAKSPDDVAAVLLHDLPRQYRHDLDWSIYADDITFDDPVTHLRGKLRYRGMIAVLRLLVAVAFVPHTCTFLVQRISWDVSHVTTDWSSSGQTRWGSLVNISGTDIFHLTGPNKTSNAYQVRRHQSTWHQSPLQVWHSLWIPPTSH</sequence>
<dbReference type="InterPro" id="IPR032710">
    <property type="entry name" value="NTF2-like_dom_sf"/>
</dbReference>
<protein>
    <submittedName>
        <fullName evidence="1">Uncharacterized protein</fullName>
    </submittedName>
</protein>
<dbReference type="SUPFAM" id="SSF54427">
    <property type="entry name" value="NTF2-like"/>
    <property type="match status" value="1"/>
</dbReference>
<dbReference type="AlphaFoldDB" id="A0A7S1TE68"/>
<evidence type="ECO:0000313" key="1">
    <source>
        <dbReference type="EMBL" id="CAD9233336.1"/>
    </source>
</evidence>
<organism evidence="1">
    <name type="scientific">Compsopogon caeruleus</name>
    <dbReference type="NCBI Taxonomy" id="31354"/>
    <lineage>
        <taxon>Eukaryota</taxon>
        <taxon>Rhodophyta</taxon>
        <taxon>Compsopogonophyceae</taxon>
        <taxon>Compsopogonales</taxon>
        <taxon>Compsopogonaceae</taxon>
        <taxon>Compsopogon</taxon>
    </lineage>
</organism>
<reference evidence="1" key="1">
    <citation type="submission" date="2021-01" db="EMBL/GenBank/DDBJ databases">
        <authorList>
            <person name="Corre E."/>
            <person name="Pelletier E."/>
            <person name="Niang G."/>
            <person name="Scheremetjew M."/>
            <person name="Finn R."/>
            <person name="Kale V."/>
            <person name="Holt S."/>
            <person name="Cochrane G."/>
            <person name="Meng A."/>
            <person name="Brown T."/>
            <person name="Cohen L."/>
        </authorList>
    </citation>
    <scope>NUCLEOTIDE SEQUENCE</scope>
    <source>
        <strain evidence="1">SAG 36.94</strain>
    </source>
</reference>
<dbReference type="Pfam" id="PF10184">
    <property type="entry name" value="DUF2358"/>
    <property type="match status" value="1"/>
</dbReference>
<proteinExistence type="predicted"/>